<evidence type="ECO:0000256" key="5">
    <source>
        <dbReference type="ARBA" id="ARBA00022692"/>
    </source>
</evidence>
<organism evidence="13 14">
    <name type="scientific">Allacma fusca</name>
    <dbReference type="NCBI Taxonomy" id="39272"/>
    <lineage>
        <taxon>Eukaryota</taxon>
        <taxon>Metazoa</taxon>
        <taxon>Ecdysozoa</taxon>
        <taxon>Arthropoda</taxon>
        <taxon>Hexapoda</taxon>
        <taxon>Collembola</taxon>
        <taxon>Symphypleona</taxon>
        <taxon>Sminthuridae</taxon>
        <taxon>Allacma</taxon>
    </lineage>
</organism>
<evidence type="ECO:0000256" key="7">
    <source>
        <dbReference type="ARBA" id="ARBA00023054"/>
    </source>
</evidence>
<dbReference type="OrthoDB" id="411535at2759"/>
<dbReference type="AlphaFoldDB" id="A0A8J2LKA5"/>
<evidence type="ECO:0000256" key="12">
    <source>
        <dbReference type="SAM" id="Phobius"/>
    </source>
</evidence>
<comment type="caution">
    <text evidence="13">The sequence shown here is derived from an EMBL/GenBank/DDBJ whole genome shotgun (WGS) entry which is preliminary data.</text>
</comment>
<feature type="transmembrane region" description="Helical" evidence="12">
    <location>
        <begin position="127"/>
        <end position="147"/>
    </location>
</feature>
<reference evidence="13" key="1">
    <citation type="submission" date="2021-06" db="EMBL/GenBank/DDBJ databases">
        <authorList>
            <person name="Hodson N. C."/>
            <person name="Mongue J. A."/>
            <person name="Jaron S. K."/>
        </authorList>
    </citation>
    <scope>NUCLEOTIDE SEQUENCE</scope>
</reference>
<evidence type="ECO:0000256" key="8">
    <source>
        <dbReference type="ARBA" id="ARBA00023125"/>
    </source>
</evidence>
<keyword evidence="9 12" id="KW-0472">Membrane</keyword>
<dbReference type="PANTHER" id="PTHR22593:SF2">
    <property type="entry name" value="TRANSMEMBRANE PROTEIN 18"/>
    <property type="match status" value="1"/>
</dbReference>
<name>A0A8J2LKA5_9HEXA</name>
<comment type="subcellular location">
    <subcellularLocation>
        <location evidence="2">Endomembrane system</location>
        <topology evidence="2">Multi-pass membrane protein</topology>
    </subcellularLocation>
    <subcellularLocation>
        <location evidence="1">Nucleus membrane</location>
    </subcellularLocation>
</comment>
<dbReference type="GO" id="GO:0003677">
    <property type="term" value="F:DNA binding"/>
    <property type="evidence" value="ECO:0007669"/>
    <property type="project" value="UniProtKB-KW"/>
</dbReference>
<keyword evidence="10" id="KW-0539">Nucleus</keyword>
<feature type="compositionally biased region" description="Basic residues" evidence="11">
    <location>
        <begin position="233"/>
        <end position="244"/>
    </location>
</feature>
<evidence type="ECO:0000256" key="1">
    <source>
        <dbReference type="ARBA" id="ARBA00004126"/>
    </source>
</evidence>
<protein>
    <recommendedName>
        <fullName evidence="4">Transmembrane protein 18</fullName>
    </recommendedName>
</protein>
<evidence type="ECO:0000313" key="14">
    <source>
        <dbReference type="Proteomes" id="UP000708208"/>
    </source>
</evidence>
<keyword evidence="14" id="KW-1185">Reference proteome</keyword>
<dbReference type="InterPro" id="IPR026721">
    <property type="entry name" value="TMEM18"/>
</dbReference>
<feature type="region of interest" description="Disordered" evidence="11">
    <location>
        <begin position="216"/>
        <end position="244"/>
    </location>
</feature>
<keyword evidence="6 12" id="KW-1133">Transmembrane helix</keyword>
<feature type="transmembrane region" description="Helical" evidence="12">
    <location>
        <begin position="167"/>
        <end position="191"/>
    </location>
</feature>
<evidence type="ECO:0000256" key="6">
    <source>
        <dbReference type="ARBA" id="ARBA00022989"/>
    </source>
</evidence>
<proteinExistence type="inferred from homology"/>
<accession>A0A8J2LKA5</accession>
<evidence type="ECO:0000256" key="4">
    <source>
        <dbReference type="ARBA" id="ARBA00014253"/>
    </source>
</evidence>
<evidence type="ECO:0000313" key="13">
    <source>
        <dbReference type="EMBL" id="CAG7837153.1"/>
    </source>
</evidence>
<dbReference type="Pfam" id="PF14770">
    <property type="entry name" value="TMEM18"/>
    <property type="match status" value="1"/>
</dbReference>
<keyword evidence="7" id="KW-0175">Coiled coil</keyword>
<sequence length="244" mass="28975">MKFLHWKFEYRTEVGFRGDCCVWNKKWEIERRKIFSSSLKILSKIFSWLEKVCEGRLQETEGLVMDPSAEFLKINISQVLTQNFQQFNQFLIFFQTIEWSEPWLMALVCFHVFITLLTLLSRKRPTIQAVLFFFLLILIFLSEQLNTLAAENWMYYSKQQYFDSNGMFISLMFSAPLLFNCMLMVANWLLISSELMTSLRRFQLQQQSNRLRKLEKCVKGPSQSSSNISSGSVKRKSKERVRKD</sequence>
<dbReference type="Proteomes" id="UP000708208">
    <property type="component" value="Unassembled WGS sequence"/>
</dbReference>
<gene>
    <name evidence="13" type="ORF">AFUS01_LOCUS46307</name>
</gene>
<dbReference type="PANTHER" id="PTHR22593">
    <property type="entry name" value="TRANSMEMBRANE PROTEIN 18"/>
    <property type="match status" value="1"/>
</dbReference>
<comment type="similarity">
    <text evidence="3">Belongs to the TMEM18 family.</text>
</comment>
<keyword evidence="8" id="KW-0238">DNA-binding</keyword>
<keyword evidence="5 12" id="KW-0812">Transmembrane</keyword>
<evidence type="ECO:0000256" key="2">
    <source>
        <dbReference type="ARBA" id="ARBA00004127"/>
    </source>
</evidence>
<evidence type="ECO:0000256" key="10">
    <source>
        <dbReference type="ARBA" id="ARBA00023242"/>
    </source>
</evidence>
<feature type="transmembrane region" description="Helical" evidence="12">
    <location>
        <begin position="103"/>
        <end position="120"/>
    </location>
</feature>
<evidence type="ECO:0000256" key="11">
    <source>
        <dbReference type="SAM" id="MobiDB-lite"/>
    </source>
</evidence>
<dbReference type="GO" id="GO:0031965">
    <property type="term" value="C:nuclear membrane"/>
    <property type="evidence" value="ECO:0007669"/>
    <property type="project" value="UniProtKB-SubCell"/>
</dbReference>
<dbReference type="EMBL" id="CAJVCH010571305">
    <property type="protein sequence ID" value="CAG7837153.1"/>
    <property type="molecule type" value="Genomic_DNA"/>
</dbReference>
<evidence type="ECO:0000256" key="9">
    <source>
        <dbReference type="ARBA" id="ARBA00023136"/>
    </source>
</evidence>
<evidence type="ECO:0000256" key="3">
    <source>
        <dbReference type="ARBA" id="ARBA00009971"/>
    </source>
</evidence>
<feature type="compositionally biased region" description="Low complexity" evidence="11">
    <location>
        <begin position="222"/>
        <end position="232"/>
    </location>
</feature>